<evidence type="ECO:0000313" key="3">
    <source>
        <dbReference type="Proteomes" id="UP000635565"/>
    </source>
</evidence>
<protein>
    <recommendedName>
        <fullName evidence="4">Peptidase M23</fullName>
    </recommendedName>
</protein>
<accession>A0ABQ3VG31</accession>
<keyword evidence="3" id="KW-1185">Reference proteome</keyword>
<gene>
    <name evidence="2" type="ORF">KSZ_27410</name>
</gene>
<dbReference type="PROSITE" id="PS51257">
    <property type="entry name" value="PROKAR_LIPOPROTEIN"/>
    <property type="match status" value="1"/>
</dbReference>
<dbReference type="Pfam" id="PF07485">
    <property type="entry name" value="DUF1529"/>
    <property type="match status" value="2"/>
</dbReference>
<reference evidence="2 3" key="1">
    <citation type="journal article" date="2021" name="Int. J. Syst. Evol. Microbiol.">
        <title>Reticulibacter mediterranei gen. nov., sp. nov., within the new family Reticulibacteraceae fam. nov., and Ktedonospora formicarum gen. nov., sp. nov., Ktedonobacter robiniae sp. nov., Dictyobacter formicarum sp. nov. and Dictyobacter arantiisoli sp. nov., belonging to the class Ktedonobacteria.</title>
        <authorList>
            <person name="Yabe S."/>
            <person name="Zheng Y."/>
            <person name="Wang C.M."/>
            <person name="Sakai Y."/>
            <person name="Abe K."/>
            <person name="Yokota A."/>
            <person name="Donadio S."/>
            <person name="Cavaletti L."/>
            <person name="Monciardini P."/>
        </authorList>
    </citation>
    <scope>NUCLEOTIDE SEQUENCE [LARGE SCALE GENOMIC DNA]</scope>
    <source>
        <strain evidence="2 3">SOSP1-9</strain>
    </source>
</reference>
<name>A0ABQ3VG31_9CHLR</name>
<organism evidence="2 3">
    <name type="scientific">Dictyobacter formicarum</name>
    <dbReference type="NCBI Taxonomy" id="2778368"/>
    <lineage>
        <taxon>Bacteria</taxon>
        <taxon>Bacillati</taxon>
        <taxon>Chloroflexota</taxon>
        <taxon>Ktedonobacteria</taxon>
        <taxon>Ktedonobacterales</taxon>
        <taxon>Dictyobacteraceae</taxon>
        <taxon>Dictyobacter</taxon>
    </lineage>
</organism>
<evidence type="ECO:0000256" key="1">
    <source>
        <dbReference type="SAM" id="SignalP"/>
    </source>
</evidence>
<dbReference type="InterPro" id="IPR011094">
    <property type="entry name" value="Uncharacterised_LppY/LpqO"/>
</dbReference>
<sequence>MMSKQRKQRRPWFMVSMLTCSGILVLLLLSACAGAATTSQASVRGTASTPSPPINWKQVDQAMGKAGAMQPGGVYKYSFPRTDLAVRIGTVSLKSGLALGTHIEFLPMGSGAMVMGDLVLTEDEANGVMTRLQQEGIQQTALHNHLLGETPRIMYLHIEGQGDPAQLARGIHAALTQTKTPLAAPASPSQPQPIDLDTRQLDAILKYHGKANAGIYQYSIPRAEKISVDGMDIPPAMGTATAINFQPTGLGNAVITGDFVLLAQEVNPVIKALRAHGIEVTAVHGHMLTENPRLFYLHFWANDAAAKLARGLRAALDQTRSAQAS</sequence>
<feature type="chain" id="PRO_5047440202" description="Peptidase M23" evidence="1">
    <location>
        <begin position="36"/>
        <end position="325"/>
    </location>
</feature>
<evidence type="ECO:0000313" key="2">
    <source>
        <dbReference type="EMBL" id="GHO84735.1"/>
    </source>
</evidence>
<dbReference type="EMBL" id="BNJJ01000007">
    <property type="protein sequence ID" value="GHO84735.1"/>
    <property type="molecule type" value="Genomic_DNA"/>
</dbReference>
<keyword evidence="1" id="KW-0732">Signal</keyword>
<evidence type="ECO:0008006" key="4">
    <source>
        <dbReference type="Google" id="ProtNLM"/>
    </source>
</evidence>
<feature type="signal peptide" evidence="1">
    <location>
        <begin position="1"/>
        <end position="35"/>
    </location>
</feature>
<dbReference type="RefSeq" id="WP_201362368.1">
    <property type="nucleotide sequence ID" value="NZ_BNJJ01000007.1"/>
</dbReference>
<proteinExistence type="predicted"/>
<comment type="caution">
    <text evidence="2">The sequence shown here is derived from an EMBL/GenBank/DDBJ whole genome shotgun (WGS) entry which is preliminary data.</text>
</comment>
<dbReference type="Proteomes" id="UP000635565">
    <property type="component" value="Unassembled WGS sequence"/>
</dbReference>